<proteinExistence type="predicted"/>
<evidence type="ECO:0000313" key="1">
    <source>
        <dbReference type="EMBL" id="CAD8167489.1"/>
    </source>
</evidence>
<evidence type="ECO:0008006" key="3">
    <source>
        <dbReference type="Google" id="ProtNLM"/>
    </source>
</evidence>
<accession>A0A8S1UV75</accession>
<keyword evidence="2" id="KW-1185">Reference proteome</keyword>
<dbReference type="Proteomes" id="UP000683925">
    <property type="component" value="Unassembled WGS sequence"/>
</dbReference>
<gene>
    <name evidence="1" type="ORF">POCTA_138.1.T0500108</name>
</gene>
<protein>
    <recommendedName>
        <fullName evidence="3">Protein kinase domain-containing protein</fullName>
    </recommendedName>
</protein>
<sequence length="123" mass="14730">MMQMDIDQFFLLQLISKGTYAKVYLVKKKDTNKLYALKKLKKKVVDQKKQAVQQLNYSISNMLRWKKLFLIKKSINLSFTHNIHFNRKTIFTLLQNTVKEGIYLVYLEQKGNSKRKPYNFMQS</sequence>
<dbReference type="AlphaFoldDB" id="A0A8S1UV75"/>
<evidence type="ECO:0000313" key="2">
    <source>
        <dbReference type="Proteomes" id="UP000683925"/>
    </source>
</evidence>
<name>A0A8S1UV75_PAROT</name>
<organism evidence="1 2">
    <name type="scientific">Paramecium octaurelia</name>
    <dbReference type="NCBI Taxonomy" id="43137"/>
    <lineage>
        <taxon>Eukaryota</taxon>
        <taxon>Sar</taxon>
        <taxon>Alveolata</taxon>
        <taxon>Ciliophora</taxon>
        <taxon>Intramacronucleata</taxon>
        <taxon>Oligohymenophorea</taxon>
        <taxon>Peniculida</taxon>
        <taxon>Parameciidae</taxon>
        <taxon>Paramecium</taxon>
    </lineage>
</organism>
<dbReference type="EMBL" id="CAJJDP010000050">
    <property type="protein sequence ID" value="CAD8167489.1"/>
    <property type="molecule type" value="Genomic_DNA"/>
</dbReference>
<comment type="caution">
    <text evidence="1">The sequence shown here is derived from an EMBL/GenBank/DDBJ whole genome shotgun (WGS) entry which is preliminary data.</text>
</comment>
<reference evidence="1" key="1">
    <citation type="submission" date="2021-01" db="EMBL/GenBank/DDBJ databases">
        <authorList>
            <consortium name="Genoscope - CEA"/>
            <person name="William W."/>
        </authorList>
    </citation>
    <scope>NUCLEOTIDE SEQUENCE</scope>
</reference>